<evidence type="ECO:0000313" key="2">
    <source>
        <dbReference type="Proteomes" id="UP001054945"/>
    </source>
</evidence>
<protein>
    <submittedName>
        <fullName evidence="1">Uncharacterized protein</fullName>
    </submittedName>
</protein>
<comment type="caution">
    <text evidence="1">The sequence shown here is derived from an EMBL/GenBank/DDBJ whole genome shotgun (WGS) entry which is preliminary data.</text>
</comment>
<reference evidence="1 2" key="1">
    <citation type="submission" date="2021-06" db="EMBL/GenBank/DDBJ databases">
        <title>Caerostris extrusa draft genome.</title>
        <authorList>
            <person name="Kono N."/>
            <person name="Arakawa K."/>
        </authorList>
    </citation>
    <scope>NUCLEOTIDE SEQUENCE [LARGE SCALE GENOMIC DNA]</scope>
</reference>
<evidence type="ECO:0000313" key="1">
    <source>
        <dbReference type="EMBL" id="GIY20227.1"/>
    </source>
</evidence>
<name>A0AAV4RFX7_CAEEX</name>
<accession>A0AAV4RFX7</accession>
<gene>
    <name evidence="1" type="ORF">CEXT_686121</name>
</gene>
<sequence length="97" mass="11064">MNSNQCIGKKSPTTELFLRRHILGLTDISVSPTQKTSNINLTSSVISFWGKDQKIKNRNRKRERKEATGFCFLVSSGKYLIRLDPLFSPIFLITFPS</sequence>
<organism evidence="1 2">
    <name type="scientific">Caerostris extrusa</name>
    <name type="common">Bark spider</name>
    <name type="synonym">Caerostris bankana</name>
    <dbReference type="NCBI Taxonomy" id="172846"/>
    <lineage>
        <taxon>Eukaryota</taxon>
        <taxon>Metazoa</taxon>
        <taxon>Ecdysozoa</taxon>
        <taxon>Arthropoda</taxon>
        <taxon>Chelicerata</taxon>
        <taxon>Arachnida</taxon>
        <taxon>Araneae</taxon>
        <taxon>Araneomorphae</taxon>
        <taxon>Entelegynae</taxon>
        <taxon>Araneoidea</taxon>
        <taxon>Araneidae</taxon>
        <taxon>Caerostris</taxon>
    </lineage>
</organism>
<proteinExistence type="predicted"/>
<dbReference type="Proteomes" id="UP001054945">
    <property type="component" value="Unassembled WGS sequence"/>
</dbReference>
<dbReference type="EMBL" id="BPLR01007855">
    <property type="protein sequence ID" value="GIY20227.1"/>
    <property type="molecule type" value="Genomic_DNA"/>
</dbReference>
<dbReference type="AlphaFoldDB" id="A0AAV4RFX7"/>
<keyword evidence="2" id="KW-1185">Reference proteome</keyword>